<feature type="signal peptide" evidence="1">
    <location>
        <begin position="1"/>
        <end position="20"/>
    </location>
</feature>
<proteinExistence type="predicted"/>
<reference evidence="2 3" key="1">
    <citation type="submission" date="2019-04" db="EMBL/GenBank/DDBJ databases">
        <title>Chromosome genome assembly for Takifugu flavidus.</title>
        <authorList>
            <person name="Xiao S."/>
        </authorList>
    </citation>
    <scope>NUCLEOTIDE SEQUENCE [LARGE SCALE GENOMIC DNA]</scope>
    <source>
        <strain evidence="2">HTHZ2018</strain>
        <tissue evidence="2">Muscle</tissue>
    </source>
</reference>
<evidence type="ECO:0000313" key="3">
    <source>
        <dbReference type="Proteomes" id="UP000324091"/>
    </source>
</evidence>
<dbReference type="Proteomes" id="UP000324091">
    <property type="component" value="Chromosome 14"/>
</dbReference>
<keyword evidence="3" id="KW-1185">Reference proteome</keyword>
<dbReference type="EMBL" id="RHFK02000006">
    <property type="protein sequence ID" value="TWW75262.1"/>
    <property type="molecule type" value="Genomic_DNA"/>
</dbReference>
<name>A0A5C6P6G7_9TELE</name>
<comment type="caution">
    <text evidence="2">The sequence shown here is derived from an EMBL/GenBank/DDBJ whole genome shotgun (WGS) entry which is preliminary data.</text>
</comment>
<sequence>MKSYCLLLSITLSCCCSAEGAPLNNQPAAITGVITSPVLSVNETASPNKDSSKPVMLIPNQQQEADIPDLLKQVVLVQKELAHGQVQVIQKLSAFEKQDLFQDLQNMACHQSLLVENNQALLLQTSRIASLLQDITKNPPDASQ</sequence>
<gene>
    <name evidence="2" type="ORF">D4764_14G0012650</name>
</gene>
<feature type="chain" id="PRO_5022872405" evidence="1">
    <location>
        <begin position="21"/>
        <end position="144"/>
    </location>
</feature>
<evidence type="ECO:0000313" key="2">
    <source>
        <dbReference type="EMBL" id="TWW75262.1"/>
    </source>
</evidence>
<organism evidence="2 3">
    <name type="scientific">Takifugu flavidus</name>
    <name type="common">sansaifugu</name>
    <dbReference type="NCBI Taxonomy" id="433684"/>
    <lineage>
        <taxon>Eukaryota</taxon>
        <taxon>Metazoa</taxon>
        <taxon>Chordata</taxon>
        <taxon>Craniata</taxon>
        <taxon>Vertebrata</taxon>
        <taxon>Euteleostomi</taxon>
        <taxon>Actinopterygii</taxon>
        <taxon>Neopterygii</taxon>
        <taxon>Teleostei</taxon>
        <taxon>Neoteleostei</taxon>
        <taxon>Acanthomorphata</taxon>
        <taxon>Eupercaria</taxon>
        <taxon>Tetraodontiformes</taxon>
        <taxon>Tetradontoidea</taxon>
        <taxon>Tetraodontidae</taxon>
        <taxon>Takifugu</taxon>
    </lineage>
</organism>
<protein>
    <submittedName>
        <fullName evidence="2">Uncharacterized protein</fullName>
    </submittedName>
</protein>
<keyword evidence="1" id="KW-0732">Signal</keyword>
<dbReference type="AlphaFoldDB" id="A0A5C6P6G7"/>
<accession>A0A5C6P6G7</accession>
<evidence type="ECO:0000256" key="1">
    <source>
        <dbReference type="SAM" id="SignalP"/>
    </source>
</evidence>